<reference evidence="2 3" key="1">
    <citation type="journal article" date="2015" name="Int. J. Syst. Evol. Microbiol.">
        <title>Novibacillus thermophilus gen. nov., sp. nov., a Gram-staining-negative and moderately thermophilic member of the family Thermoactinomycetaceae.</title>
        <authorList>
            <person name="Yang G."/>
            <person name="Chen J."/>
            <person name="Zhou S."/>
        </authorList>
    </citation>
    <scope>NUCLEOTIDE SEQUENCE [LARGE SCALE GENOMIC DNA]</scope>
    <source>
        <strain evidence="2 3">SG-1</strain>
    </source>
</reference>
<dbReference type="Pfam" id="PF06570">
    <property type="entry name" value="DUF1129"/>
    <property type="match status" value="1"/>
</dbReference>
<dbReference type="SUPFAM" id="SSF158560">
    <property type="entry name" value="BH3980-like"/>
    <property type="match status" value="1"/>
</dbReference>
<proteinExistence type="predicted"/>
<dbReference type="KEGG" id="ntr:B0W44_04360"/>
<name>A0A1U9K517_9BACL</name>
<dbReference type="PANTHER" id="PTHR41307:SF1">
    <property type="entry name" value="MEMBRANE PROTEIN"/>
    <property type="match status" value="1"/>
</dbReference>
<organism evidence="2 3">
    <name type="scientific">Novibacillus thermophilus</name>
    <dbReference type="NCBI Taxonomy" id="1471761"/>
    <lineage>
        <taxon>Bacteria</taxon>
        <taxon>Bacillati</taxon>
        <taxon>Bacillota</taxon>
        <taxon>Bacilli</taxon>
        <taxon>Bacillales</taxon>
        <taxon>Thermoactinomycetaceae</taxon>
        <taxon>Novibacillus</taxon>
    </lineage>
</organism>
<feature type="transmembrane region" description="Helical" evidence="1">
    <location>
        <begin position="165"/>
        <end position="189"/>
    </location>
</feature>
<evidence type="ECO:0000313" key="3">
    <source>
        <dbReference type="Proteomes" id="UP000188603"/>
    </source>
</evidence>
<keyword evidence="1" id="KW-1133">Transmembrane helix</keyword>
<dbReference type="STRING" id="1471761.B0W44_04360"/>
<evidence type="ECO:0000256" key="1">
    <source>
        <dbReference type="SAM" id="Phobius"/>
    </source>
</evidence>
<keyword evidence="1" id="KW-0812">Transmembrane</keyword>
<dbReference type="Gene3D" id="1.10.1900.10">
    <property type="entry name" value="c-terminal domain of poly(a) binding protein"/>
    <property type="match status" value="1"/>
</dbReference>
<evidence type="ECO:0008006" key="4">
    <source>
        <dbReference type="Google" id="ProtNLM"/>
    </source>
</evidence>
<feature type="transmembrane region" description="Helical" evidence="1">
    <location>
        <begin position="195"/>
        <end position="215"/>
    </location>
</feature>
<dbReference type="RefSeq" id="WP_077718935.1">
    <property type="nucleotide sequence ID" value="NZ_CP019699.1"/>
</dbReference>
<accession>A0A1U9K517</accession>
<feature type="transmembrane region" description="Helical" evidence="1">
    <location>
        <begin position="92"/>
        <end position="110"/>
    </location>
</feature>
<dbReference type="EMBL" id="CP019699">
    <property type="protein sequence ID" value="AQS55116.1"/>
    <property type="molecule type" value="Genomic_DNA"/>
</dbReference>
<protein>
    <recommendedName>
        <fullName evidence="4">DUF1129 domain-containing protein</fullName>
    </recommendedName>
</protein>
<gene>
    <name evidence="2" type="ORF">B0W44_04360</name>
</gene>
<dbReference type="InterPro" id="IPR009214">
    <property type="entry name" value="DUF1129"/>
</dbReference>
<feature type="transmembrane region" description="Helical" evidence="1">
    <location>
        <begin position="130"/>
        <end position="153"/>
    </location>
</feature>
<dbReference type="Proteomes" id="UP000188603">
    <property type="component" value="Chromosome"/>
</dbReference>
<keyword evidence="3" id="KW-1185">Reference proteome</keyword>
<sequence length="226" mass="26371">MTEKEMVALNNERRQQLTKENKAYYEDMLVYLRTSRIPAIKTEELLLEMLDHLLAAQKEGKRAEDVFGPDPKAYCEEIVETLGRRPFSLKRYVFMFSTMLYVVFFIHAMLDGVVMPLLNVFFEVPHVRQGLSVEFLALPFIAAFVVEAVFYLMRKSTFETFGKKLLRSYVPVLLILYVLPLVGFLFILFNFRDDLPVLPITPWMSLLIGAAWYIVHKRLFRNADIA</sequence>
<dbReference type="PANTHER" id="PTHR41307">
    <property type="entry name" value="MEMBRANE PROTEIN-RELATED"/>
    <property type="match status" value="1"/>
</dbReference>
<dbReference type="AlphaFoldDB" id="A0A1U9K517"/>
<dbReference type="OrthoDB" id="1655249at2"/>
<evidence type="ECO:0000313" key="2">
    <source>
        <dbReference type="EMBL" id="AQS55116.1"/>
    </source>
</evidence>
<keyword evidence="1" id="KW-0472">Membrane</keyword>